<gene>
    <name evidence="2" type="ORF">BDP27DRAFT_1367275</name>
</gene>
<dbReference type="Proteomes" id="UP000772434">
    <property type="component" value="Unassembled WGS sequence"/>
</dbReference>
<feature type="transmembrane region" description="Helical" evidence="1">
    <location>
        <begin position="27"/>
        <end position="48"/>
    </location>
</feature>
<reference evidence="2" key="1">
    <citation type="submission" date="2020-11" db="EMBL/GenBank/DDBJ databases">
        <authorList>
            <consortium name="DOE Joint Genome Institute"/>
            <person name="Ahrendt S."/>
            <person name="Riley R."/>
            <person name="Andreopoulos W."/>
            <person name="Labutti K."/>
            <person name="Pangilinan J."/>
            <person name="Ruiz-Duenas F.J."/>
            <person name="Barrasa J.M."/>
            <person name="Sanchez-Garcia M."/>
            <person name="Camarero S."/>
            <person name="Miyauchi S."/>
            <person name="Serrano A."/>
            <person name="Linde D."/>
            <person name="Babiker R."/>
            <person name="Drula E."/>
            <person name="Ayuso-Fernandez I."/>
            <person name="Pacheco R."/>
            <person name="Padilla G."/>
            <person name="Ferreira P."/>
            <person name="Barriuso J."/>
            <person name="Kellner H."/>
            <person name="Castanera R."/>
            <person name="Alfaro M."/>
            <person name="Ramirez L."/>
            <person name="Pisabarro A.G."/>
            <person name="Kuo A."/>
            <person name="Tritt A."/>
            <person name="Lipzen A."/>
            <person name="He G."/>
            <person name="Yan M."/>
            <person name="Ng V."/>
            <person name="Cullen D."/>
            <person name="Martin F."/>
            <person name="Rosso M.-N."/>
            <person name="Henrissat B."/>
            <person name="Hibbett D."/>
            <person name="Martinez A.T."/>
            <person name="Grigoriev I.V."/>
        </authorList>
    </citation>
    <scope>NUCLEOTIDE SEQUENCE</scope>
    <source>
        <strain evidence="2">AH 40177</strain>
    </source>
</reference>
<comment type="caution">
    <text evidence="2">The sequence shown here is derived from an EMBL/GenBank/DDBJ whole genome shotgun (WGS) entry which is preliminary data.</text>
</comment>
<name>A0A9P5U444_9AGAR</name>
<keyword evidence="1" id="KW-0472">Membrane</keyword>
<sequence>MELNKLLGHWRNLATSMISLLPSAEKYNFTVAKGMVAFGAILLVSVLLSKYRRRRFTSSEIILETSSEMILSSERILEGCIRTSGLSIVSDEREELSRREEILHRRELELKGLLEEIEKRRMNQNRSVAELLADVAAIFVYQARTGRELNIKHRVVSKDGRVFIEIEVC</sequence>
<evidence type="ECO:0000313" key="3">
    <source>
        <dbReference type="Proteomes" id="UP000772434"/>
    </source>
</evidence>
<keyword evidence="1" id="KW-0812">Transmembrane</keyword>
<proteinExistence type="predicted"/>
<dbReference type="AlphaFoldDB" id="A0A9P5U444"/>
<accession>A0A9P5U444</accession>
<evidence type="ECO:0000256" key="1">
    <source>
        <dbReference type="SAM" id="Phobius"/>
    </source>
</evidence>
<keyword evidence="1" id="KW-1133">Transmembrane helix</keyword>
<protein>
    <submittedName>
        <fullName evidence="2">Uncharacterized protein</fullName>
    </submittedName>
</protein>
<organism evidence="2 3">
    <name type="scientific">Rhodocollybia butyracea</name>
    <dbReference type="NCBI Taxonomy" id="206335"/>
    <lineage>
        <taxon>Eukaryota</taxon>
        <taxon>Fungi</taxon>
        <taxon>Dikarya</taxon>
        <taxon>Basidiomycota</taxon>
        <taxon>Agaricomycotina</taxon>
        <taxon>Agaricomycetes</taxon>
        <taxon>Agaricomycetidae</taxon>
        <taxon>Agaricales</taxon>
        <taxon>Marasmiineae</taxon>
        <taxon>Omphalotaceae</taxon>
        <taxon>Rhodocollybia</taxon>
    </lineage>
</organism>
<keyword evidence="3" id="KW-1185">Reference proteome</keyword>
<dbReference type="EMBL" id="JADNRY010000125">
    <property type="protein sequence ID" value="KAF9064368.1"/>
    <property type="molecule type" value="Genomic_DNA"/>
</dbReference>
<evidence type="ECO:0000313" key="2">
    <source>
        <dbReference type="EMBL" id="KAF9064368.1"/>
    </source>
</evidence>